<dbReference type="InterPro" id="IPR051803">
    <property type="entry name" value="TA_system_RelE-like_toxin"/>
</dbReference>
<dbReference type="InterPro" id="IPR035093">
    <property type="entry name" value="RelE/ParE_toxin_dom_sf"/>
</dbReference>
<dbReference type="PANTHER" id="PTHR33755">
    <property type="entry name" value="TOXIN PARE1-RELATED"/>
    <property type="match status" value="1"/>
</dbReference>
<dbReference type="Proteomes" id="UP000599179">
    <property type="component" value="Unassembled WGS sequence"/>
</dbReference>
<evidence type="ECO:0000256" key="2">
    <source>
        <dbReference type="ARBA" id="ARBA00022649"/>
    </source>
</evidence>
<dbReference type="EMBL" id="BMGM01000009">
    <property type="protein sequence ID" value="GGE40437.1"/>
    <property type="molecule type" value="Genomic_DNA"/>
</dbReference>
<name>A0ABQ1SKV4_9FLAO</name>
<sequence>MVRKVVWRKIALQQLHKQYEHIKKDSLQAAQKVRDDIFEMTDSLSTNPEIYPLDQYRKNNKGDIRAFEKYSLRVAYQITNVEVRILRVRHTSRLPLLY</sequence>
<proteinExistence type="inferred from homology"/>
<dbReference type="Gene3D" id="3.30.2310.20">
    <property type="entry name" value="RelE-like"/>
    <property type="match status" value="1"/>
</dbReference>
<dbReference type="InterPro" id="IPR007712">
    <property type="entry name" value="RelE/ParE_toxin"/>
</dbReference>
<reference evidence="4" key="1">
    <citation type="journal article" date="2019" name="Int. J. Syst. Evol. Microbiol.">
        <title>The Global Catalogue of Microorganisms (GCM) 10K type strain sequencing project: providing services to taxonomists for standard genome sequencing and annotation.</title>
        <authorList>
            <consortium name="The Broad Institute Genomics Platform"/>
            <consortium name="The Broad Institute Genome Sequencing Center for Infectious Disease"/>
            <person name="Wu L."/>
            <person name="Ma J."/>
        </authorList>
    </citation>
    <scope>NUCLEOTIDE SEQUENCE [LARGE SCALE GENOMIC DNA]</scope>
    <source>
        <strain evidence="4">CGMCC 1.12931</strain>
    </source>
</reference>
<comment type="similarity">
    <text evidence="1">Belongs to the RelE toxin family.</text>
</comment>
<evidence type="ECO:0000313" key="3">
    <source>
        <dbReference type="EMBL" id="GGE40437.1"/>
    </source>
</evidence>
<evidence type="ECO:0000313" key="4">
    <source>
        <dbReference type="Proteomes" id="UP000599179"/>
    </source>
</evidence>
<dbReference type="RefSeq" id="WP_188459059.1">
    <property type="nucleotide sequence ID" value="NZ_BMGM01000009.1"/>
</dbReference>
<evidence type="ECO:0000256" key="1">
    <source>
        <dbReference type="ARBA" id="ARBA00006226"/>
    </source>
</evidence>
<comment type="caution">
    <text evidence="3">The sequence shown here is derived from an EMBL/GenBank/DDBJ whole genome shotgun (WGS) entry which is preliminary data.</text>
</comment>
<evidence type="ECO:0008006" key="5">
    <source>
        <dbReference type="Google" id="ProtNLM"/>
    </source>
</evidence>
<protein>
    <recommendedName>
        <fullName evidence="5">Type II toxin-antitoxin system RelE/ParE family toxin</fullName>
    </recommendedName>
</protein>
<organism evidence="3 4">
    <name type="scientific">Psychroflexus planctonicus</name>
    <dbReference type="NCBI Taxonomy" id="1526575"/>
    <lineage>
        <taxon>Bacteria</taxon>
        <taxon>Pseudomonadati</taxon>
        <taxon>Bacteroidota</taxon>
        <taxon>Flavobacteriia</taxon>
        <taxon>Flavobacteriales</taxon>
        <taxon>Flavobacteriaceae</taxon>
        <taxon>Psychroflexus</taxon>
    </lineage>
</organism>
<keyword evidence="4" id="KW-1185">Reference proteome</keyword>
<dbReference type="Pfam" id="PF05016">
    <property type="entry name" value="ParE_toxin"/>
    <property type="match status" value="1"/>
</dbReference>
<keyword evidence="2" id="KW-1277">Toxin-antitoxin system</keyword>
<gene>
    <name evidence="3" type="ORF">GCM10010832_20700</name>
</gene>
<accession>A0ABQ1SKV4</accession>
<dbReference type="PANTHER" id="PTHR33755:SF5">
    <property type="entry name" value="TYPE II TOXIN-ANTITOXIN SYSTEM RELE_PARE FAMILY TOXIN"/>
    <property type="match status" value="1"/>
</dbReference>